<reference evidence="2 3" key="1">
    <citation type="journal article" date="2015" name="Genome Biol. Evol.">
        <title>Comparative Genomics of a Bacterivorous Green Alga Reveals Evolutionary Causalities and Consequences of Phago-Mixotrophic Mode of Nutrition.</title>
        <authorList>
            <person name="Burns J.A."/>
            <person name="Paasch A."/>
            <person name="Narechania A."/>
            <person name="Kim E."/>
        </authorList>
    </citation>
    <scope>NUCLEOTIDE SEQUENCE [LARGE SCALE GENOMIC DNA]</scope>
    <source>
        <strain evidence="2 3">PLY_AMNH</strain>
    </source>
</reference>
<dbReference type="GO" id="GO:0016020">
    <property type="term" value="C:membrane"/>
    <property type="evidence" value="ECO:0007669"/>
    <property type="project" value="InterPro"/>
</dbReference>
<accession>A0AAE0F9Y9</accession>
<protein>
    <recommendedName>
        <fullName evidence="1">Piezo non-specific cation channel cap domain-containing protein</fullName>
    </recommendedName>
</protein>
<dbReference type="EMBL" id="LGRX02022221">
    <property type="protein sequence ID" value="KAK3255833.1"/>
    <property type="molecule type" value="Genomic_DNA"/>
</dbReference>
<evidence type="ECO:0000313" key="3">
    <source>
        <dbReference type="Proteomes" id="UP001190700"/>
    </source>
</evidence>
<dbReference type="GO" id="GO:0042391">
    <property type="term" value="P:regulation of membrane potential"/>
    <property type="evidence" value="ECO:0007669"/>
    <property type="project" value="TreeGrafter"/>
</dbReference>
<feature type="domain" description="Piezo non-specific cation channel cap" evidence="1">
    <location>
        <begin position="6"/>
        <end position="146"/>
    </location>
</feature>
<dbReference type="InterPro" id="IPR027272">
    <property type="entry name" value="Piezo"/>
</dbReference>
<dbReference type="GO" id="GO:0071260">
    <property type="term" value="P:cellular response to mechanical stimulus"/>
    <property type="evidence" value="ECO:0007669"/>
    <property type="project" value="TreeGrafter"/>
</dbReference>
<keyword evidence="3" id="KW-1185">Reference proteome</keyword>
<dbReference type="InterPro" id="IPR031334">
    <property type="entry name" value="Piezo_cap_dom"/>
</dbReference>
<dbReference type="AlphaFoldDB" id="A0AAE0F9Y9"/>
<organism evidence="2 3">
    <name type="scientific">Cymbomonas tetramitiformis</name>
    <dbReference type="NCBI Taxonomy" id="36881"/>
    <lineage>
        <taxon>Eukaryota</taxon>
        <taxon>Viridiplantae</taxon>
        <taxon>Chlorophyta</taxon>
        <taxon>Pyramimonadophyceae</taxon>
        <taxon>Pyramimonadales</taxon>
        <taxon>Pyramimonadaceae</taxon>
        <taxon>Cymbomonas</taxon>
    </lineage>
</organism>
<sequence length="151" mass="17286">MGETGNLALSINQRMAFGKCVTWWSLNDLRKQAEHRINHCINTTAVNVVAVSKKTLGGALGALLKGFNILSLYTGVVLVIGRFLRTFVSGLQSRIIFENMQMIDYPWDLCRDIYHARADKELEIEEYLYKSLVDLYRNPDRLYDKTLLKLA</sequence>
<dbReference type="PANTHER" id="PTHR13167">
    <property type="entry name" value="PIEZO-TYPE MECHANOSENSITIVE ION CHANNEL COMPONENT"/>
    <property type="match status" value="1"/>
</dbReference>
<name>A0AAE0F9Y9_9CHLO</name>
<evidence type="ECO:0000313" key="2">
    <source>
        <dbReference type="EMBL" id="KAK3255833.1"/>
    </source>
</evidence>
<comment type="caution">
    <text evidence="2">The sequence shown here is derived from an EMBL/GenBank/DDBJ whole genome shotgun (WGS) entry which is preliminary data.</text>
</comment>
<dbReference type="Proteomes" id="UP001190700">
    <property type="component" value="Unassembled WGS sequence"/>
</dbReference>
<proteinExistence type="predicted"/>
<dbReference type="Pfam" id="PF12166">
    <property type="entry name" value="Piezo_cap"/>
    <property type="match status" value="1"/>
</dbReference>
<dbReference type="GO" id="GO:0008381">
    <property type="term" value="F:mechanosensitive monoatomic ion channel activity"/>
    <property type="evidence" value="ECO:0007669"/>
    <property type="project" value="InterPro"/>
</dbReference>
<dbReference type="PANTHER" id="PTHR13167:SF25">
    <property type="entry name" value="PIEZO-TYPE MECHANOSENSITIVE ION CHANNEL COMPONENT"/>
    <property type="match status" value="1"/>
</dbReference>
<dbReference type="GO" id="GO:0005261">
    <property type="term" value="F:monoatomic cation channel activity"/>
    <property type="evidence" value="ECO:0007669"/>
    <property type="project" value="TreeGrafter"/>
</dbReference>
<evidence type="ECO:0000259" key="1">
    <source>
        <dbReference type="Pfam" id="PF12166"/>
    </source>
</evidence>
<gene>
    <name evidence="2" type="ORF">CYMTET_35007</name>
</gene>
<dbReference type="GO" id="GO:0050982">
    <property type="term" value="P:detection of mechanical stimulus"/>
    <property type="evidence" value="ECO:0007669"/>
    <property type="project" value="TreeGrafter"/>
</dbReference>